<dbReference type="InterPro" id="IPR028087">
    <property type="entry name" value="Tad_N"/>
</dbReference>
<proteinExistence type="predicted"/>
<reference evidence="2 3" key="1">
    <citation type="submission" date="2020-07" db="EMBL/GenBank/DDBJ databases">
        <title>Sequencing the genomes of 1000 actinobacteria strains.</title>
        <authorList>
            <person name="Klenk H.-P."/>
        </authorList>
    </citation>
    <scope>NUCLEOTIDE SEQUENCE [LARGE SCALE GENOMIC DNA]</scope>
    <source>
        <strain evidence="2 3">DSM 15131</strain>
    </source>
</reference>
<evidence type="ECO:0000259" key="1">
    <source>
        <dbReference type="Pfam" id="PF13400"/>
    </source>
</evidence>
<evidence type="ECO:0000313" key="3">
    <source>
        <dbReference type="Proteomes" id="UP000562045"/>
    </source>
</evidence>
<feature type="domain" description="Putative Flp pilus-assembly TadG-like N-terminal" evidence="1">
    <location>
        <begin position="14"/>
        <end position="56"/>
    </location>
</feature>
<comment type="caution">
    <text evidence="2">The sequence shown here is derived from an EMBL/GenBank/DDBJ whole genome shotgun (WGS) entry which is preliminary data.</text>
</comment>
<dbReference type="RefSeq" id="WP_179647563.1">
    <property type="nucleotide sequence ID" value="NZ_JACBZM010000001.1"/>
</dbReference>
<sequence>MWRRLRGTRTDERGAVTLVVVFVLAVMMIGSAFVVDLGLQRVARSDMQAVADLVALDLARELDGRTVSQLQPVMDAALARSLARNADSVGEDADLDYSLGRMWQGEFDEVGSGVPTAVRVGASTEVAFAFAAFTGTESGAAARSAVAESSSTTCFRLGSFVAAVRADDSTVLAPLNALLGVKLDLVSYKALAGADVRLAQLAASSVFGTPEELLSGQVQYSDVLAATIEALSKEPGGNTVAVQALTKILASNTTATVGAIALSDVLHVAPTDAAALAVDLDVLDLVGSARLANGKYFLGVPNIQAHVPGVGFQFTGALYLISAAELACGAPNSAQAVADTSQLDGTIGITFTNMPSLNISGLGTLQTAKGTGSLQVVAGSGKGQVVSPPAVHCGKNTAADPTTFRVDVSTGLASYRLETNVTVGGDVQFKALQDLGLGPLVTNLLGLLGLNTKVAIEVDVRLSIGTASAGGTGHADLKLPPNDTTPISTGSPMVLDPATVVPTVLSVKLGGKAANLSAVTALTSLITNALVTSGKGFFEKSLTPLVANINQDFIGPVARMIGLRLAGADVYGVHATCARPRLSR</sequence>
<gene>
    <name evidence="2" type="ORF">BJ993_000422</name>
</gene>
<name>A0A7Y9ZDB8_9ACTN</name>
<accession>A0A7Y9ZDB8</accession>
<protein>
    <recommendedName>
        <fullName evidence="1">Putative Flp pilus-assembly TadG-like N-terminal domain-containing protein</fullName>
    </recommendedName>
</protein>
<dbReference type="Pfam" id="PF13400">
    <property type="entry name" value="Tad"/>
    <property type="match status" value="1"/>
</dbReference>
<dbReference type="EMBL" id="JACBZM010000001">
    <property type="protein sequence ID" value="NYI43342.1"/>
    <property type="molecule type" value="Genomic_DNA"/>
</dbReference>
<dbReference type="Proteomes" id="UP000562045">
    <property type="component" value="Unassembled WGS sequence"/>
</dbReference>
<dbReference type="AlphaFoldDB" id="A0A7Y9ZDB8"/>
<evidence type="ECO:0000313" key="2">
    <source>
        <dbReference type="EMBL" id="NYI43342.1"/>
    </source>
</evidence>
<organism evidence="2 3">
    <name type="scientific">Nocardioides aromaticivorans</name>
    <dbReference type="NCBI Taxonomy" id="200618"/>
    <lineage>
        <taxon>Bacteria</taxon>
        <taxon>Bacillati</taxon>
        <taxon>Actinomycetota</taxon>
        <taxon>Actinomycetes</taxon>
        <taxon>Propionibacteriales</taxon>
        <taxon>Nocardioidaceae</taxon>
        <taxon>Nocardioides</taxon>
    </lineage>
</organism>